<protein>
    <submittedName>
        <fullName evidence="5">MobA/MobL family protein</fullName>
    </submittedName>
</protein>
<feature type="compositionally biased region" description="Pro residues" evidence="3">
    <location>
        <begin position="377"/>
        <end position="394"/>
    </location>
</feature>
<dbReference type="Pfam" id="PF03389">
    <property type="entry name" value="MobA_MobL"/>
    <property type="match status" value="1"/>
</dbReference>
<evidence type="ECO:0000256" key="1">
    <source>
        <dbReference type="ARBA" id="ARBA00010873"/>
    </source>
</evidence>
<feature type="compositionally biased region" description="Basic and acidic residues" evidence="3">
    <location>
        <begin position="442"/>
        <end position="456"/>
    </location>
</feature>
<feature type="region of interest" description="Disordered" evidence="3">
    <location>
        <begin position="319"/>
        <end position="515"/>
    </location>
</feature>
<feature type="domain" description="MobA/MobL protein" evidence="4">
    <location>
        <begin position="49"/>
        <end position="209"/>
    </location>
</feature>
<organism evidence="5 6">
    <name type="scientific">Rhodomicrobium udaipurense</name>
    <dbReference type="NCBI Taxonomy" id="1202716"/>
    <lineage>
        <taxon>Bacteria</taxon>
        <taxon>Pseudomonadati</taxon>
        <taxon>Pseudomonadota</taxon>
        <taxon>Alphaproteobacteria</taxon>
        <taxon>Hyphomicrobiales</taxon>
        <taxon>Hyphomicrobiaceae</taxon>
        <taxon>Rhodomicrobium</taxon>
    </lineage>
</organism>
<dbReference type="Gene3D" id="3.30.930.30">
    <property type="match status" value="1"/>
</dbReference>
<sequence>MAIYSLRLTPIGKTTQRQPFTAAAHLGYIARKEAASHTMAERMPEGKVSAMRWMRAEEKADRVNARVADKLVIALPRELTLQQQITLVWSFAEKLTQGRASWFASIHAKGKDRNNPHCHLLVRDRDIHTRQRVVMFSAGAKEARERAAKGLSAPTTLRGIRAMWEQSANQALKDAGRKERIDRRSLVDQGVPRFAQVHEGPNIRAMHERGFRPESRERVYRNRAVRRRGVPPTRLVRYPEIDRGRTRMEYNAALRPTIRTTFEDRPKVRVGESPRERVPVWAHPPIVVQAAPRSAVSSTPEPMRAEEISSLARLLLEQQEQKRSAVAPAVEPPRTAAPVPEKGRPPVETPEGTEGMPLAARLLREVEARRQATTPASEPPRPMSPIVPKPPTPRQDPVYHQPSRAEGLSPNPRVLKIKAEERERSAAARASEPPRTVPPVVERPRPPVEAPARADEFSLSARLQKMKEEEARRQASEPVSEPPRPMSMTERLRQAKGLQGAQATPMPHRNRDRER</sequence>
<evidence type="ECO:0000313" key="6">
    <source>
        <dbReference type="Proteomes" id="UP000623250"/>
    </source>
</evidence>
<evidence type="ECO:0000256" key="2">
    <source>
        <dbReference type="ARBA" id="ARBA00022971"/>
    </source>
</evidence>
<comment type="caution">
    <text evidence="5">The sequence shown here is derived from an EMBL/GenBank/DDBJ whole genome shotgun (WGS) entry which is preliminary data.</text>
</comment>
<keyword evidence="6" id="KW-1185">Reference proteome</keyword>
<evidence type="ECO:0000313" key="5">
    <source>
        <dbReference type="EMBL" id="MBJ7541963.1"/>
    </source>
</evidence>
<dbReference type="RefSeq" id="WP_052037488.1">
    <property type="nucleotide sequence ID" value="NZ_JAEMUK010000001.1"/>
</dbReference>
<proteinExistence type="inferred from homology"/>
<evidence type="ECO:0000259" key="4">
    <source>
        <dbReference type="Pfam" id="PF03389"/>
    </source>
</evidence>
<dbReference type="InterPro" id="IPR005053">
    <property type="entry name" value="MobA_MobL"/>
</dbReference>
<feature type="compositionally biased region" description="Basic and acidic residues" evidence="3">
    <location>
        <begin position="465"/>
        <end position="475"/>
    </location>
</feature>
<dbReference type="EMBL" id="JAEMUK010000001">
    <property type="protein sequence ID" value="MBJ7541963.1"/>
    <property type="molecule type" value="Genomic_DNA"/>
</dbReference>
<gene>
    <name evidence="5" type="ORF">JDN41_00135</name>
</gene>
<feature type="compositionally biased region" description="Low complexity" evidence="3">
    <location>
        <begin position="427"/>
        <end position="440"/>
    </location>
</feature>
<name>A0A8I1KKH7_9HYPH</name>
<keyword evidence="2" id="KW-0184">Conjugation</keyword>
<reference evidence="5 6" key="1">
    <citation type="submission" date="2020-12" db="EMBL/GenBank/DDBJ databases">
        <title>Revised draft genomes of Rhodomicrobium vannielii ATCC 17100 and Rhodomicrobium udaipurense JA643.</title>
        <authorList>
            <person name="Conners E.M."/>
            <person name="Davenport E.J."/>
            <person name="Bose A."/>
        </authorList>
    </citation>
    <scope>NUCLEOTIDE SEQUENCE [LARGE SCALE GENOMIC DNA]</scope>
    <source>
        <strain evidence="5 6">JA643</strain>
    </source>
</reference>
<comment type="similarity">
    <text evidence="1">Belongs to the MobA/MobL family.</text>
</comment>
<feature type="compositionally biased region" description="Basic and acidic residues" evidence="3">
    <location>
        <begin position="417"/>
        <end position="426"/>
    </location>
</feature>
<accession>A0A8I1KKH7</accession>
<dbReference type="AlphaFoldDB" id="A0A8I1KKH7"/>
<evidence type="ECO:0000256" key="3">
    <source>
        <dbReference type="SAM" id="MobiDB-lite"/>
    </source>
</evidence>
<dbReference type="Proteomes" id="UP000623250">
    <property type="component" value="Unassembled WGS sequence"/>
</dbReference>